<dbReference type="EMBL" id="CP003876">
    <property type="protein sequence ID" value="AFU05278.1"/>
    <property type="molecule type" value="Genomic_DNA"/>
</dbReference>
<name>K0EZB7_NOCB7</name>
<dbReference type="STRING" id="1133849.O3I_036655"/>
<gene>
    <name evidence="2" type="ORF">O3I_036655</name>
</gene>
<feature type="signal peptide" evidence="1">
    <location>
        <begin position="1"/>
        <end position="27"/>
    </location>
</feature>
<organism evidence="2 3">
    <name type="scientific">Nocardia brasiliensis (strain ATCC 700358 / HUJEG-1)</name>
    <dbReference type="NCBI Taxonomy" id="1133849"/>
    <lineage>
        <taxon>Bacteria</taxon>
        <taxon>Bacillati</taxon>
        <taxon>Actinomycetota</taxon>
        <taxon>Actinomycetes</taxon>
        <taxon>Mycobacteriales</taxon>
        <taxon>Nocardiaceae</taxon>
        <taxon>Nocardia</taxon>
    </lineage>
</organism>
<sequence>MNITGKLAGIAVTVAAAPLLSTTSAQAVTPDTVYFSYGDEVNCAITADGIVGCDVTPNRVPAVAAGDTWVPLPVPINQVIIDQPGLPAHPGLTPKAFTLPGGNPRMSDVKTGEGYASIEVAHGGATCVATGGHYSGPGLSCTAKGHAFSLYATGGGFRSGILMS</sequence>
<dbReference type="RefSeq" id="WP_014988127.1">
    <property type="nucleotide sequence ID" value="NC_018681.1"/>
</dbReference>
<dbReference type="eggNOG" id="ENOG5030RSN">
    <property type="taxonomic scope" value="Bacteria"/>
</dbReference>
<dbReference type="Proteomes" id="UP000006304">
    <property type="component" value="Chromosome"/>
</dbReference>
<dbReference type="AlphaFoldDB" id="K0EZB7"/>
<evidence type="ECO:0008006" key="4">
    <source>
        <dbReference type="Google" id="ProtNLM"/>
    </source>
</evidence>
<keyword evidence="3" id="KW-1185">Reference proteome</keyword>
<dbReference type="HOGENOM" id="CLU_1720937_0_0_11"/>
<feature type="chain" id="PRO_5003831557" description="Secreted protein" evidence="1">
    <location>
        <begin position="28"/>
        <end position="164"/>
    </location>
</feature>
<evidence type="ECO:0000313" key="3">
    <source>
        <dbReference type="Proteomes" id="UP000006304"/>
    </source>
</evidence>
<accession>K0EZB7</accession>
<proteinExistence type="predicted"/>
<dbReference type="KEGG" id="nbr:O3I_036655"/>
<evidence type="ECO:0000256" key="1">
    <source>
        <dbReference type="SAM" id="SignalP"/>
    </source>
</evidence>
<protein>
    <recommendedName>
        <fullName evidence="4">Secreted protein</fullName>
    </recommendedName>
</protein>
<evidence type="ECO:0000313" key="2">
    <source>
        <dbReference type="EMBL" id="AFU05278.1"/>
    </source>
</evidence>
<keyword evidence="1" id="KW-0732">Signal</keyword>
<reference evidence="2 3" key="1">
    <citation type="journal article" date="2012" name="J. Bacteriol.">
        <title>Complete genome sequence of Nocardia brasiliensis HUJEG-1.</title>
        <authorList>
            <person name="Vera-Cabrera L."/>
            <person name="Ortiz-Lopez R."/>
            <person name="Elizondo-Gonzalez R."/>
            <person name="Perez-Maya A.A."/>
            <person name="Ocampo-Candiani J."/>
        </authorList>
    </citation>
    <scope>NUCLEOTIDE SEQUENCE [LARGE SCALE GENOMIC DNA]</scope>
    <source>
        <strain evidence="3">ATCC 700358</strain>
    </source>
</reference>